<dbReference type="OrthoDB" id="1091152at2"/>
<dbReference type="SUPFAM" id="SSF53920">
    <property type="entry name" value="Fe-only hydrogenase"/>
    <property type="match status" value="1"/>
</dbReference>
<keyword evidence="2" id="KW-0479">Metal-binding</keyword>
<keyword evidence="4" id="KW-0411">Iron-sulfur</keyword>
<feature type="domain" description="4Fe-4S" evidence="6">
    <location>
        <begin position="358"/>
        <end position="419"/>
    </location>
</feature>
<accession>A0A1Y1CR20</accession>
<dbReference type="PANTHER" id="PTHR11615">
    <property type="entry name" value="NITRATE, FORMATE, IRON DEHYDROGENASE"/>
    <property type="match status" value="1"/>
</dbReference>
<dbReference type="Gene3D" id="1.10.15.40">
    <property type="entry name" value="Electron transport complex subunit B, putative Fe-S cluster"/>
    <property type="match status" value="1"/>
</dbReference>
<dbReference type="Pfam" id="PF04060">
    <property type="entry name" value="FeS"/>
    <property type="match status" value="1"/>
</dbReference>
<keyword evidence="8" id="KW-1185">Reference proteome</keyword>
<dbReference type="PROSITE" id="PS00198">
    <property type="entry name" value="4FE4S_FER_1"/>
    <property type="match status" value="1"/>
</dbReference>
<dbReference type="RefSeq" id="WP_096433276.1">
    <property type="nucleotide sequence ID" value="NZ_AP018042.1"/>
</dbReference>
<dbReference type="KEGG" id="mbas:ALGA_4430"/>
<evidence type="ECO:0000256" key="1">
    <source>
        <dbReference type="ARBA" id="ARBA00022485"/>
    </source>
</evidence>
<evidence type="ECO:0000259" key="5">
    <source>
        <dbReference type="PROSITE" id="PS51379"/>
    </source>
</evidence>
<evidence type="ECO:0000256" key="3">
    <source>
        <dbReference type="ARBA" id="ARBA00023004"/>
    </source>
</evidence>
<dbReference type="Pfam" id="PF00037">
    <property type="entry name" value="Fer4"/>
    <property type="match status" value="1"/>
</dbReference>
<protein>
    <recommendedName>
        <fullName evidence="9">Fe-S cluster protein</fullName>
    </recommendedName>
</protein>
<evidence type="ECO:0000259" key="6">
    <source>
        <dbReference type="PROSITE" id="PS51656"/>
    </source>
</evidence>
<dbReference type="Pfam" id="PF02906">
    <property type="entry name" value="Fe_hyd_lg_C"/>
    <property type="match status" value="1"/>
</dbReference>
<reference evidence="8" key="2">
    <citation type="journal article" date="2020" name="Antonie Van Leeuwenhoek">
        <title>Labilibaculum antarcticum sp. nov., a novel facultative anaerobic, psychrotorelant bacterium isolated from marine sediment of Antarctica.</title>
        <authorList>
            <person name="Watanabe M."/>
            <person name="Kojima H."/>
            <person name="Fukui M."/>
        </authorList>
    </citation>
    <scope>NUCLEOTIDE SEQUENCE [LARGE SCALE GENOMIC DNA]</scope>
    <source>
        <strain evidence="8">SPP2</strain>
    </source>
</reference>
<name>A0A1Y1CR20_9BACT</name>
<evidence type="ECO:0000256" key="2">
    <source>
        <dbReference type="ARBA" id="ARBA00022723"/>
    </source>
</evidence>
<dbReference type="SUPFAM" id="SSF54862">
    <property type="entry name" value="4Fe-4S ferredoxins"/>
    <property type="match status" value="1"/>
</dbReference>
<reference evidence="7 8" key="1">
    <citation type="journal article" date="2018" name="Mar. Genomics">
        <title>Complete genome sequence of Marinifilaceae bacterium strain SPP2, isolated from the Antarctic marine sediment.</title>
        <authorList>
            <person name="Watanabe M."/>
            <person name="Kojima H."/>
            <person name="Fukui M."/>
        </authorList>
    </citation>
    <scope>NUCLEOTIDE SEQUENCE [LARGE SCALE GENOMIC DNA]</scope>
    <source>
        <strain evidence="7 8">SPP2</strain>
    </source>
</reference>
<proteinExistence type="predicted"/>
<keyword evidence="1" id="KW-0004">4Fe-4S</keyword>
<dbReference type="GO" id="GO:0051539">
    <property type="term" value="F:4 iron, 4 sulfur cluster binding"/>
    <property type="evidence" value="ECO:0007669"/>
    <property type="project" value="UniProtKB-KW"/>
</dbReference>
<dbReference type="Gene3D" id="3.30.70.20">
    <property type="match status" value="1"/>
</dbReference>
<dbReference type="Proteomes" id="UP000218267">
    <property type="component" value="Chromosome"/>
</dbReference>
<dbReference type="PROSITE" id="PS51656">
    <property type="entry name" value="4FE4S"/>
    <property type="match status" value="1"/>
</dbReference>
<dbReference type="GO" id="GO:0046872">
    <property type="term" value="F:metal ion binding"/>
    <property type="evidence" value="ECO:0007669"/>
    <property type="project" value="UniProtKB-KW"/>
</dbReference>
<dbReference type="InterPro" id="IPR050340">
    <property type="entry name" value="Cytosolic_Fe-S_CAF"/>
</dbReference>
<dbReference type="InterPro" id="IPR007202">
    <property type="entry name" value="4Fe-4S_dom"/>
</dbReference>
<organism evidence="7 8">
    <name type="scientific">Labilibaculum antarcticum</name>
    <dbReference type="NCBI Taxonomy" id="1717717"/>
    <lineage>
        <taxon>Bacteria</taxon>
        <taxon>Pseudomonadati</taxon>
        <taxon>Bacteroidota</taxon>
        <taxon>Bacteroidia</taxon>
        <taxon>Marinilabiliales</taxon>
        <taxon>Marinifilaceae</taxon>
        <taxon>Labilibaculum</taxon>
    </lineage>
</organism>
<dbReference type="EMBL" id="AP018042">
    <property type="protein sequence ID" value="BAX82720.1"/>
    <property type="molecule type" value="Genomic_DNA"/>
</dbReference>
<keyword evidence="3" id="KW-0408">Iron</keyword>
<evidence type="ECO:0000256" key="4">
    <source>
        <dbReference type="ARBA" id="ARBA00023014"/>
    </source>
</evidence>
<dbReference type="InterPro" id="IPR004108">
    <property type="entry name" value="Fe_hydrogenase_lsu_C"/>
</dbReference>
<sequence length="572" mass="63995">MDILQPVYTEQNDCQDCYKCIRECKLKAIKVVNNAAQILHSDCIYCGICTLICPVNAKKVRDDVTRVKSLLKRDQKVIVSLAPSFVTEFPNLSDEQIVAALKALGFTHVSETALGAQEVSKKVSEFIDNQDKGIYISSACPSVVEMICKHYPKYKNYITPFLSPLLTHSKFLKNEYGEDSHVVFIGPCIAKKSESDEFPELLDAALTFSDLKRWFEEENIDPYLFAGEQQAEVFVPGKAGKGVLYPIDGGMLMGVKNNTTATDAVYMTFSGINNIQSVLKDLDKYKKSDVMFLELLACDGGCVNGPGTSKSYSTALKRLEIIGRADKDLGFQLNVDFPIERNFNSIVPVKKIEHSSNRIKEALTMVGKYSDKDEINCGGCGYNSCKEFAGALLEDRSEPNMCVSYMRKIAHDKSSALLRKIPSGVVIVNDQLKIRDSNLSFARMMGPEIEQLYDTIPGLVDADLHKIAPFYKLFSSALKTGAENMERDIRFGNKMFHITIFSIHKNKIVGAILRDMSEPFIQREEVISRAKSVNQKNLETVQKIAYLLGENASETEEMLNSIVEFYTLSQDQ</sequence>
<dbReference type="AlphaFoldDB" id="A0A1Y1CR20"/>
<dbReference type="InterPro" id="IPR009016">
    <property type="entry name" value="Fe_hydrogenase"/>
</dbReference>
<dbReference type="Gene3D" id="3.40.950.10">
    <property type="entry name" value="Fe-only Hydrogenase (Larger Subunit), Chain L, domain 3"/>
    <property type="match status" value="1"/>
</dbReference>
<evidence type="ECO:0008006" key="9">
    <source>
        <dbReference type="Google" id="ProtNLM"/>
    </source>
</evidence>
<evidence type="ECO:0000313" key="8">
    <source>
        <dbReference type="Proteomes" id="UP000218267"/>
    </source>
</evidence>
<dbReference type="InterPro" id="IPR017896">
    <property type="entry name" value="4Fe4S_Fe-S-bd"/>
</dbReference>
<dbReference type="InterPro" id="IPR017900">
    <property type="entry name" value="4Fe4S_Fe_S_CS"/>
</dbReference>
<gene>
    <name evidence="7" type="ORF">ALGA_4430</name>
</gene>
<evidence type="ECO:0000313" key="7">
    <source>
        <dbReference type="EMBL" id="BAX82720.1"/>
    </source>
</evidence>
<dbReference type="PROSITE" id="PS51379">
    <property type="entry name" value="4FE4S_FER_2"/>
    <property type="match status" value="1"/>
</dbReference>
<feature type="domain" description="4Fe-4S ferredoxin-type" evidence="5">
    <location>
        <begin position="34"/>
        <end position="63"/>
    </location>
</feature>